<organism evidence="1 2">
    <name type="scientific">Vibrio xiamenensis</name>
    <dbReference type="NCBI Taxonomy" id="861298"/>
    <lineage>
        <taxon>Bacteria</taxon>
        <taxon>Pseudomonadati</taxon>
        <taxon>Pseudomonadota</taxon>
        <taxon>Gammaproteobacteria</taxon>
        <taxon>Vibrionales</taxon>
        <taxon>Vibrionaceae</taxon>
        <taxon>Vibrio</taxon>
    </lineage>
</organism>
<keyword evidence="2" id="KW-1185">Reference proteome</keyword>
<sequence>MQDFIRVDLQRLQQIIDGYCGGEFKTADIIRAYSGGFYSNRNTPACYSFNAQFGQLLKRNENQLGIMEIESGIRIQDDLGHHTSTSVWCSTQVRARRRKETSSDL</sequence>
<dbReference type="AlphaFoldDB" id="A0A1G8GB19"/>
<dbReference type="STRING" id="861298.SAMN04488136_13575"/>
<dbReference type="OrthoDB" id="7064771at2"/>
<reference evidence="1 2" key="1">
    <citation type="submission" date="2016-10" db="EMBL/GenBank/DDBJ databases">
        <authorList>
            <person name="de Groot N.N."/>
        </authorList>
    </citation>
    <scope>NUCLEOTIDE SEQUENCE [LARGE SCALE GENOMIC DNA]</scope>
    <source>
        <strain evidence="1 2">CGMCC 1.10228</strain>
    </source>
</reference>
<dbReference type="RefSeq" id="WP_093278883.1">
    <property type="nucleotide sequence ID" value="NZ_FNDD01000035.1"/>
</dbReference>
<dbReference type="Proteomes" id="UP000198854">
    <property type="component" value="Unassembled WGS sequence"/>
</dbReference>
<proteinExistence type="predicted"/>
<dbReference type="EMBL" id="FNDD01000035">
    <property type="protein sequence ID" value="SDH91471.1"/>
    <property type="molecule type" value="Genomic_DNA"/>
</dbReference>
<name>A0A1G8GB19_9VIBR</name>
<evidence type="ECO:0000313" key="2">
    <source>
        <dbReference type="Proteomes" id="UP000198854"/>
    </source>
</evidence>
<accession>A0A1G8GB19</accession>
<protein>
    <submittedName>
        <fullName evidence="1">Uncharacterized protein</fullName>
    </submittedName>
</protein>
<evidence type="ECO:0000313" key="1">
    <source>
        <dbReference type="EMBL" id="SDH91471.1"/>
    </source>
</evidence>
<gene>
    <name evidence="1" type="ORF">SAMN04488136_13575</name>
</gene>